<protein>
    <submittedName>
        <fullName evidence="1">Uncharacterized protein</fullName>
    </submittedName>
</protein>
<gene>
    <name evidence="1" type="ORF">CEXT_128571</name>
</gene>
<sequence length="133" mass="15369">MAVTILQRMDNLTSRRVPMHSLFQINGFFIYGFAKFLMNPGNWTPQSPRRLLTAFVIHFSYVILSKSERNTLIAMNLSNIGYQVSAPMSFKTRQANGRIPFKSMLISRFLRGSLSLFSFMEEVEVLSFARRHP</sequence>
<evidence type="ECO:0000313" key="1">
    <source>
        <dbReference type="EMBL" id="GIY23857.1"/>
    </source>
</evidence>
<reference evidence="1 2" key="1">
    <citation type="submission" date="2021-06" db="EMBL/GenBank/DDBJ databases">
        <title>Caerostris extrusa draft genome.</title>
        <authorList>
            <person name="Kono N."/>
            <person name="Arakawa K."/>
        </authorList>
    </citation>
    <scope>NUCLEOTIDE SEQUENCE [LARGE SCALE GENOMIC DNA]</scope>
</reference>
<accession>A0AAV4RR21</accession>
<comment type="caution">
    <text evidence="1">The sequence shown here is derived from an EMBL/GenBank/DDBJ whole genome shotgun (WGS) entry which is preliminary data.</text>
</comment>
<organism evidence="1 2">
    <name type="scientific">Caerostris extrusa</name>
    <name type="common">Bark spider</name>
    <name type="synonym">Caerostris bankana</name>
    <dbReference type="NCBI Taxonomy" id="172846"/>
    <lineage>
        <taxon>Eukaryota</taxon>
        <taxon>Metazoa</taxon>
        <taxon>Ecdysozoa</taxon>
        <taxon>Arthropoda</taxon>
        <taxon>Chelicerata</taxon>
        <taxon>Arachnida</taxon>
        <taxon>Araneae</taxon>
        <taxon>Araneomorphae</taxon>
        <taxon>Entelegynae</taxon>
        <taxon>Araneoidea</taxon>
        <taxon>Araneidae</taxon>
        <taxon>Caerostris</taxon>
    </lineage>
</organism>
<dbReference type="AlphaFoldDB" id="A0AAV4RR21"/>
<proteinExistence type="predicted"/>
<keyword evidence="2" id="KW-1185">Reference proteome</keyword>
<name>A0AAV4RR21_CAEEX</name>
<dbReference type="EMBL" id="BPLR01008324">
    <property type="protein sequence ID" value="GIY23857.1"/>
    <property type="molecule type" value="Genomic_DNA"/>
</dbReference>
<evidence type="ECO:0000313" key="2">
    <source>
        <dbReference type="Proteomes" id="UP001054945"/>
    </source>
</evidence>
<dbReference type="Proteomes" id="UP001054945">
    <property type="component" value="Unassembled WGS sequence"/>
</dbReference>